<dbReference type="Pfam" id="PF00439">
    <property type="entry name" value="Bromodomain"/>
    <property type="match status" value="1"/>
</dbReference>
<dbReference type="InterPro" id="IPR038336">
    <property type="entry name" value="NET_sf"/>
</dbReference>
<feature type="compositionally biased region" description="Low complexity" evidence="5">
    <location>
        <begin position="401"/>
        <end position="414"/>
    </location>
</feature>
<evidence type="ECO:0000256" key="4">
    <source>
        <dbReference type="PROSITE-ProRule" id="PRU00035"/>
    </source>
</evidence>
<feature type="compositionally biased region" description="Basic and acidic residues" evidence="5">
    <location>
        <begin position="432"/>
        <end position="443"/>
    </location>
</feature>
<keyword evidence="2 4" id="KW-0103">Bromodomain</keyword>
<dbReference type="Gene3D" id="1.20.1270.220">
    <property type="match status" value="1"/>
</dbReference>
<feature type="compositionally biased region" description="Low complexity" evidence="5">
    <location>
        <begin position="572"/>
        <end position="587"/>
    </location>
</feature>
<dbReference type="PRINTS" id="PR00503">
    <property type="entry name" value="BROMODOMAIN"/>
</dbReference>
<sequence>MASALLASRNEPYWGERKVYMRKNPSSNPLLKANPNPNSNPNKSIYDPPKQIHGRQADESAGVSPALSNDSSSLKGKSINHNNRRESSLGGYVTFNIAAYSRRELKELKKRLISELEQVRSLSSRIELREIQSRSGYSASGGYGGKEVTSATRPPLHLNQSLDSSGADGAKEKRTPNANQCYGPSDFVTGKERMPPDGKKGSGSKRPLPPASGRDPKRAALEPASTGKLISGAMKRCGQILSKLMKHKHGWIFNVPVDVDGMGLHDYNQIIKHPMDLGTVKTKLGKNLYASPLDFASDVRLTFNNALVYNPKGHDVYNIAEQLLARFEEMFKPSYKKFENEQQRMIAVSTHAATTIAASAMEMRRNSWTRVPTPERSRKLEHAPVSTARQAPVSNPPPNPQAAQRPAQTPPSAAMKPLMAARSAMVKQPKPKAKDPNKREMSFEEKEKLGKNLESLPDEKMVQGDEIELDIEVLDTETLWELDRFVFNFKKVMSKIKRQSIATNPLSVAQDSQALVDEKTEAAAAAAAAPMSASAKKVKKGETVEEDVDIGEDIPTNNFPPVEIEKDAGCASRSSSSSSSSSDSSSSSGMKTITLSLHCLPVFWVSLGRAYFVVVADSDSGSSSGSDSDTDEAQSPFVESRVSPRTQGS</sequence>
<reference evidence="7 8" key="1">
    <citation type="journal article" date="2020" name="Mol. Biol. Evol.">
        <title>Distinct Expression and Methylation Patterns for Genes with Different Fates following a Single Whole-Genome Duplication in Flowering Plants.</title>
        <authorList>
            <person name="Shi T."/>
            <person name="Rahmani R.S."/>
            <person name="Gugger P.F."/>
            <person name="Wang M."/>
            <person name="Li H."/>
            <person name="Zhang Y."/>
            <person name="Li Z."/>
            <person name="Wang Q."/>
            <person name="Van de Peer Y."/>
            <person name="Marchal K."/>
            <person name="Chen J."/>
        </authorList>
    </citation>
    <scope>NUCLEOTIDE SEQUENCE [LARGE SCALE GENOMIC DNA]</scope>
    <source>
        <tissue evidence="7">Leaf</tissue>
    </source>
</reference>
<evidence type="ECO:0000256" key="1">
    <source>
        <dbReference type="ARBA" id="ARBA00023015"/>
    </source>
</evidence>
<dbReference type="InterPro" id="IPR027353">
    <property type="entry name" value="NET_dom"/>
</dbReference>
<keyword evidence="1" id="KW-0805">Transcription regulation</keyword>
<dbReference type="Gene3D" id="1.20.920.10">
    <property type="entry name" value="Bromodomain-like"/>
    <property type="match status" value="1"/>
</dbReference>
<feature type="compositionally biased region" description="Polar residues" evidence="5">
    <location>
        <begin position="66"/>
        <end position="81"/>
    </location>
</feature>
<feature type="compositionally biased region" description="Basic and acidic residues" evidence="5">
    <location>
        <begin position="373"/>
        <end position="382"/>
    </location>
</feature>
<feature type="region of interest" description="Disordered" evidence="5">
    <location>
        <begin position="618"/>
        <end position="649"/>
    </location>
</feature>
<gene>
    <name evidence="7" type="ORF">HUJ06_023666</name>
</gene>
<protein>
    <recommendedName>
        <fullName evidence="6">Bromo domain-containing protein</fullName>
    </recommendedName>
</protein>
<evidence type="ECO:0000313" key="8">
    <source>
        <dbReference type="Proteomes" id="UP000607653"/>
    </source>
</evidence>
<keyword evidence="3" id="KW-0804">Transcription</keyword>
<dbReference type="InterPro" id="IPR037377">
    <property type="entry name" value="GTE_bromo"/>
</dbReference>
<dbReference type="InterPro" id="IPR036427">
    <property type="entry name" value="Bromodomain-like_sf"/>
</dbReference>
<proteinExistence type="predicted"/>
<feature type="region of interest" description="Disordered" evidence="5">
    <location>
        <begin position="527"/>
        <end position="587"/>
    </location>
</feature>
<dbReference type="SUPFAM" id="SSF47370">
    <property type="entry name" value="Bromodomain"/>
    <property type="match status" value="1"/>
</dbReference>
<organism evidence="7 8">
    <name type="scientific">Nelumbo nucifera</name>
    <name type="common">Sacred lotus</name>
    <dbReference type="NCBI Taxonomy" id="4432"/>
    <lineage>
        <taxon>Eukaryota</taxon>
        <taxon>Viridiplantae</taxon>
        <taxon>Streptophyta</taxon>
        <taxon>Embryophyta</taxon>
        <taxon>Tracheophyta</taxon>
        <taxon>Spermatophyta</taxon>
        <taxon>Magnoliopsida</taxon>
        <taxon>Proteales</taxon>
        <taxon>Nelumbonaceae</taxon>
        <taxon>Nelumbo</taxon>
    </lineage>
</organism>
<dbReference type="Proteomes" id="UP000607653">
    <property type="component" value="Unassembled WGS sequence"/>
</dbReference>
<dbReference type="CDD" id="cd05506">
    <property type="entry name" value="Bromo_plant1"/>
    <property type="match status" value="1"/>
</dbReference>
<dbReference type="InterPro" id="IPR001487">
    <property type="entry name" value="Bromodomain"/>
</dbReference>
<dbReference type="AlphaFoldDB" id="A0A822XRB6"/>
<evidence type="ECO:0000313" key="7">
    <source>
        <dbReference type="EMBL" id="DAD22203.1"/>
    </source>
</evidence>
<dbReference type="EMBL" id="DUZY01000001">
    <property type="protein sequence ID" value="DAD22203.1"/>
    <property type="molecule type" value="Genomic_DNA"/>
</dbReference>
<feature type="region of interest" description="Disordered" evidence="5">
    <location>
        <begin position="24"/>
        <end position="87"/>
    </location>
</feature>
<dbReference type="SMART" id="SM00297">
    <property type="entry name" value="BROMO"/>
    <property type="match status" value="1"/>
</dbReference>
<feature type="compositionally biased region" description="Basic and acidic residues" evidence="5">
    <location>
        <begin position="189"/>
        <end position="200"/>
    </location>
</feature>
<evidence type="ECO:0000256" key="3">
    <source>
        <dbReference type="ARBA" id="ARBA00023163"/>
    </source>
</evidence>
<feature type="region of interest" description="Disordered" evidence="5">
    <location>
        <begin position="136"/>
        <end position="225"/>
    </location>
</feature>
<dbReference type="PANTHER" id="PTHR45926">
    <property type="entry name" value="OSJNBA0053K19.4 PROTEIN"/>
    <property type="match status" value="1"/>
</dbReference>
<dbReference type="PROSITE" id="PS50014">
    <property type="entry name" value="BROMODOMAIN_2"/>
    <property type="match status" value="1"/>
</dbReference>
<name>A0A822XRB6_NELNU</name>
<dbReference type="Pfam" id="PF17035">
    <property type="entry name" value="BET"/>
    <property type="match status" value="1"/>
</dbReference>
<accession>A0A822XRB6</accession>
<feature type="region of interest" description="Disordered" evidence="5">
    <location>
        <begin position="365"/>
        <end position="443"/>
    </location>
</feature>
<feature type="compositionally biased region" description="Low complexity" evidence="5">
    <location>
        <begin position="618"/>
        <end position="627"/>
    </location>
</feature>
<evidence type="ECO:0000256" key="2">
    <source>
        <dbReference type="ARBA" id="ARBA00023117"/>
    </source>
</evidence>
<evidence type="ECO:0000259" key="6">
    <source>
        <dbReference type="PROSITE" id="PS50014"/>
    </source>
</evidence>
<comment type="caution">
    <text evidence="7">The sequence shown here is derived from an EMBL/GenBank/DDBJ whole genome shotgun (WGS) entry which is preliminary data.</text>
</comment>
<feature type="compositionally biased region" description="Low complexity" evidence="5">
    <location>
        <begin position="24"/>
        <end position="44"/>
    </location>
</feature>
<feature type="domain" description="Bromo" evidence="6">
    <location>
        <begin position="245"/>
        <end position="317"/>
    </location>
</feature>
<evidence type="ECO:0000256" key="5">
    <source>
        <dbReference type="SAM" id="MobiDB-lite"/>
    </source>
</evidence>
<keyword evidence="8" id="KW-1185">Reference proteome</keyword>